<name>A0A1E3S0G4_9MYCO</name>
<organism evidence="1 2">
    <name type="scientific">Mycolicibacterium holsaticum</name>
    <dbReference type="NCBI Taxonomy" id="152142"/>
    <lineage>
        <taxon>Bacteria</taxon>
        <taxon>Bacillati</taxon>
        <taxon>Actinomycetota</taxon>
        <taxon>Actinomycetes</taxon>
        <taxon>Mycobacteriales</taxon>
        <taxon>Mycobacteriaceae</taxon>
        <taxon>Mycolicibacterium</taxon>
    </lineage>
</organism>
<protein>
    <submittedName>
        <fullName evidence="1">Uncharacterized protein</fullName>
    </submittedName>
</protein>
<keyword evidence="2" id="KW-1185">Reference proteome</keyword>
<comment type="caution">
    <text evidence="1">The sequence shown here is derived from an EMBL/GenBank/DDBJ whole genome shotgun (WGS) entry which is preliminary data.</text>
</comment>
<dbReference type="AlphaFoldDB" id="A0A1E3S0G4"/>
<evidence type="ECO:0000313" key="1">
    <source>
        <dbReference type="EMBL" id="ODQ95561.1"/>
    </source>
</evidence>
<dbReference type="Proteomes" id="UP000094243">
    <property type="component" value="Unassembled WGS sequence"/>
</dbReference>
<dbReference type="EMBL" id="MIGZ01000016">
    <property type="protein sequence ID" value="ODQ95561.1"/>
    <property type="molecule type" value="Genomic_DNA"/>
</dbReference>
<accession>A0A1E3S0G4</accession>
<reference evidence="2" key="1">
    <citation type="submission" date="2016-09" db="EMBL/GenBank/DDBJ databases">
        <authorList>
            <person name="Greninger A.L."/>
            <person name="Jerome K.R."/>
            <person name="Mcnair B."/>
            <person name="Wallis C."/>
            <person name="Fang F."/>
        </authorList>
    </citation>
    <scope>NUCLEOTIDE SEQUENCE [LARGE SCALE GENOMIC DNA]</scope>
    <source>
        <strain evidence="2">M7</strain>
    </source>
</reference>
<sequence length="151" mass="16419">MTTPTLPLPTIPDDTLRELLCAYFFARDDLYETEADAEVRAAHPESICTTSRQAVIDLADELIARFVPDTAARCALTGEDPATLAYTGPSQPRAGDLIAAIHPGTGRITGTVHAVTDHAAIVHWQYTNLPPITYPLTQIVPTACGWHIRRT</sequence>
<dbReference type="RefSeq" id="WP_069404047.1">
    <property type="nucleotide sequence ID" value="NZ_MIGZ01000016.1"/>
</dbReference>
<proteinExistence type="predicted"/>
<gene>
    <name evidence="1" type="ORF">BHQ17_04575</name>
</gene>
<evidence type="ECO:0000313" key="2">
    <source>
        <dbReference type="Proteomes" id="UP000094243"/>
    </source>
</evidence>
<dbReference type="OrthoDB" id="4735092at2"/>